<dbReference type="Proteomes" id="UP001279734">
    <property type="component" value="Unassembled WGS sequence"/>
</dbReference>
<evidence type="ECO:0000256" key="10">
    <source>
        <dbReference type="SAM" id="MobiDB-lite"/>
    </source>
</evidence>
<keyword evidence="7 8" id="KW-0539">Nucleus</keyword>
<reference evidence="12" key="1">
    <citation type="submission" date="2023-05" db="EMBL/GenBank/DDBJ databases">
        <title>Nepenthes gracilis genome sequencing.</title>
        <authorList>
            <person name="Fukushima K."/>
        </authorList>
    </citation>
    <scope>NUCLEOTIDE SEQUENCE</scope>
    <source>
        <strain evidence="12">SING2019-196</strain>
    </source>
</reference>
<keyword evidence="13" id="KW-1185">Reference proteome</keyword>
<comment type="similarity">
    <text evidence="2">Belongs to the TALE/BELL homeobox family.</text>
</comment>
<keyword evidence="3" id="KW-0805">Transcription regulation</keyword>
<dbReference type="PROSITE" id="PS50071">
    <property type="entry name" value="HOMEOBOX_2"/>
    <property type="match status" value="1"/>
</dbReference>
<comment type="subcellular location">
    <subcellularLocation>
        <location evidence="1 8">Nucleus</location>
    </subcellularLocation>
</comment>
<dbReference type="EMBL" id="BSYO01000013">
    <property type="protein sequence ID" value="GMH13906.1"/>
    <property type="molecule type" value="Genomic_DNA"/>
</dbReference>
<feature type="coiled-coil region" evidence="9">
    <location>
        <begin position="235"/>
        <end position="262"/>
    </location>
</feature>
<evidence type="ECO:0000259" key="11">
    <source>
        <dbReference type="PROSITE" id="PS50071"/>
    </source>
</evidence>
<dbReference type="InterPro" id="IPR001356">
    <property type="entry name" value="HD"/>
</dbReference>
<evidence type="ECO:0000256" key="7">
    <source>
        <dbReference type="ARBA" id="ARBA00023242"/>
    </source>
</evidence>
<dbReference type="Pfam" id="PF05920">
    <property type="entry name" value="Homeobox_KN"/>
    <property type="match status" value="1"/>
</dbReference>
<evidence type="ECO:0000256" key="5">
    <source>
        <dbReference type="ARBA" id="ARBA00023155"/>
    </source>
</evidence>
<proteinExistence type="inferred from homology"/>
<dbReference type="SMART" id="SM00389">
    <property type="entry name" value="HOX"/>
    <property type="match status" value="1"/>
</dbReference>
<evidence type="ECO:0000256" key="1">
    <source>
        <dbReference type="ARBA" id="ARBA00004123"/>
    </source>
</evidence>
<dbReference type="Gene3D" id="1.10.10.60">
    <property type="entry name" value="Homeodomain-like"/>
    <property type="match status" value="1"/>
</dbReference>
<dbReference type="CDD" id="cd00086">
    <property type="entry name" value="homeodomain"/>
    <property type="match status" value="1"/>
</dbReference>
<organism evidence="12 13">
    <name type="scientific">Nepenthes gracilis</name>
    <name type="common">Slender pitcher plant</name>
    <dbReference type="NCBI Taxonomy" id="150966"/>
    <lineage>
        <taxon>Eukaryota</taxon>
        <taxon>Viridiplantae</taxon>
        <taxon>Streptophyta</taxon>
        <taxon>Embryophyta</taxon>
        <taxon>Tracheophyta</taxon>
        <taxon>Spermatophyta</taxon>
        <taxon>Magnoliopsida</taxon>
        <taxon>eudicotyledons</taxon>
        <taxon>Gunneridae</taxon>
        <taxon>Pentapetalae</taxon>
        <taxon>Caryophyllales</taxon>
        <taxon>Nepenthaceae</taxon>
        <taxon>Nepenthes</taxon>
    </lineage>
</organism>
<sequence>MVSQENPSIPTPGNLHQFLISDPVQNQFENQHYSGYGSDVRGSNTYPESLGVFPTVQSLGERICRSINLVQDHGNPEESEMGHRRHAMDLLGAPNEANRLLLSLGSQGLVPPLQYRQTGLNPDLISPTHLVSCQETCNPEGRQIPAAYSFPGCALLSINSSCPNPYPTEPFPNFVGNAKHLKAAQSLLEEVIDIGGGDIDTTQAKKLFLGGRGSRDISIQLRTELSSNGFLSAEKNEHQIKISKLINLLEQVESRYEEYCHRMEQLVLSFEAIAGKGAAKAYTALALQAMSRHFCSLRDAIISQIKVVRKKLPPEFGAGLSQLSLFDREARHNGRSSLKQLGVIQPHRPAWRPIRGLPETSVTILRAWLFEHFLHPYPNDSEKLVLASQTGITKNQVSNWFINARVRLWKPMIEEMYKEEFGESSMESDSLFSSTSSTMGISISDHHPEE</sequence>
<keyword evidence="5 8" id="KW-0371">Homeobox</keyword>
<gene>
    <name evidence="12" type="ORF">Nepgr_015747</name>
</gene>
<dbReference type="GO" id="GO:0003677">
    <property type="term" value="F:DNA binding"/>
    <property type="evidence" value="ECO:0007669"/>
    <property type="project" value="UniProtKB-UniRule"/>
</dbReference>
<dbReference type="GO" id="GO:0006355">
    <property type="term" value="P:regulation of DNA-templated transcription"/>
    <property type="evidence" value="ECO:0007669"/>
    <property type="project" value="InterPro"/>
</dbReference>
<evidence type="ECO:0000313" key="13">
    <source>
        <dbReference type="Proteomes" id="UP001279734"/>
    </source>
</evidence>
<keyword evidence="9" id="KW-0175">Coiled coil</keyword>
<keyword evidence="6" id="KW-0804">Transcription</keyword>
<feature type="DNA-binding region" description="Homeobox" evidence="8">
    <location>
        <begin position="372"/>
        <end position="412"/>
    </location>
</feature>
<feature type="compositionally biased region" description="Low complexity" evidence="10">
    <location>
        <begin position="428"/>
        <end position="443"/>
    </location>
</feature>
<feature type="domain" description="Homeobox" evidence="11">
    <location>
        <begin position="370"/>
        <end position="411"/>
    </location>
</feature>
<dbReference type="SUPFAM" id="SSF46689">
    <property type="entry name" value="Homeodomain-like"/>
    <property type="match status" value="1"/>
</dbReference>
<dbReference type="InterPro" id="IPR006563">
    <property type="entry name" value="POX_dom"/>
</dbReference>
<name>A0AAD3XRK7_NEPGR</name>
<keyword evidence="4 8" id="KW-0238">DNA-binding</keyword>
<evidence type="ECO:0000256" key="4">
    <source>
        <dbReference type="ARBA" id="ARBA00023125"/>
    </source>
</evidence>
<evidence type="ECO:0000256" key="6">
    <source>
        <dbReference type="ARBA" id="ARBA00023163"/>
    </source>
</evidence>
<dbReference type="InterPro" id="IPR050224">
    <property type="entry name" value="TALE_homeobox"/>
</dbReference>
<protein>
    <recommendedName>
        <fullName evidence="11">Homeobox domain-containing protein</fullName>
    </recommendedName>
</protein>
<accession>A0AAD3XRK7</accession>
<dbReference type="GO" id="GO:0005634">
    <property type="term" value="C:nucleus"/>
    <property type="evidence" value="ECO:0007669"/>
    <property type="project" value="UniProtKB-SubCell"/>
</dbReference>
<dbReference type="PANTHER" id="PTHR11850">
    <property type="entry name" value="HOMEOBOX PROTEIN TRANSCRIPTION FACTORS"/>
    <property type="match status" value="1"/>
</dbReference>
<dbReference type="SMART" id="SM00574">
    <property type="entry name" value="POX"/>
    <property type="match status" value="1"/>
</dbReference>
<evidence type="ECO:0000256" key="8">
    <source>
        <dbReference type="PROSITE-ProRule" id="PRU00108"/>
    </source>
</evidence>
<dbReference type="AlphaFoldDB" id="A0AAD3XRK7"/>
<evidence type="ECO:0000256" key="3">
    <source>
        <dbReference type="ARBA" id="ARBA00023015"/>
    </source>
</evidence>
<evidence type="ECO:0000256" key="2">
    <source>
        <dbReference type="ARBA" id="ARBA00006454"/>
    </source>
</evidence>
<dbReference type="InterPro" id="IPR009057">
    <property type="entry name" value="Homeodomain-like_sf"/>
</dbReference>
<dbReference type="Pfam" id="PF07526">
    <property type="entry name" value="POX"/>
    <property type="match status" value="1"/>
</dbReference>
<feature type="region of interest" description="Disordered" evidence="10">
    <location>
        <begin position="428"/>
        <end position="450"/>
    </location>
</feature>
<comment type="caution">
    <text evidence="12">The sequence shown here is derived from an EMBL/GenBank/DDBJ whole genome shotgun (WGS) entry which is preliminary data.</text>
</comment>
<dbReference type="InterPro" id="IPR008422">
    <property type="entry name" value="KN_HD"/>
</dbReference>
<evidence type="ECO:0000313" key="12">
    <source>
        <dbReference type="EMBL" id="GMH13906.1"/>
    </source>
</evidence>
<evidence type="ECO:0000256" key="9">
    <source>
        <dbReference type="SAM" id="Coils"/>
    </source>
</evidence>